<gene>
    <name evidence="7" type="ORF">METZ01_LOCUS214163</name>
</gene>
<dbReference type="GO" id="GO:0016491">
    <property type="term" value="F:oxidoreductase activity"/>
    <property type="evidence" value="ECO:0007669"/>
    <property type="project" value="UniProtKB-KW"/>
</dbReference>
<dbReference type="PANTHER" id="PTHR42973:SF39">
    <property type="entry name" value="FAD-BINDING PCMH-TYPE DOMAIN-CONTAINING PROTEIN"/>
    <property type="match status" value="1"/>
</dbReference>
<dbReference type="GO" id="GO:0071949">
    <property type="term" value="F:FAD binding"/>
    <property type="evidence" value="ECO:0007669"/>
    <property type="project" value="InterPro"/>
</dbReference>
<keyword evidence="5" id="KW-0560">Oxidoreductase</keyword>
<evidence type="ECO:0000256" key="4">
    <source>
        <dbReference type="ARBA" id="ARBA00022827"/>
    </source>
</evidence>
<evidence type="ECO:0000313" key="7">
    <source>
        <dbReference type="EMBL" id="SVB61309.1"/>
    </source>
</evidence>
<sequence length="494" mass="55425">MKRREFIKSTLIVGASAYMPLARSSIQDTAAISITGEEIILQRSEILELMDALEGNILTAGDYWYNKNRLVWNGVWDKYPALIAECSSKLDIVNALNFAREHNLLVAVRGGGHSISGKSTCDGGIIIDLSRMRRVSIDLERKIATVEGGAHLHDLDSKSIPHGLVCPAGVVSHTGIAGLTLGGGVGWLMRSHGLTIDNLLAVDIVTPDGQLRRASLDENPDLFWGIRGGGGNFGIVISFQFKLSPLGIKGNVIAGARLYDIKYAKELWDFYYDYTESTMPRNIAINAGMWNTPDGEEGLFFLSVCYTGDVSKADRLLEPIRSFGKPISDNIGTTNFLDLQQALDKRNAHYRKYYIKGRHIDDYDPKMNEALLERWRPQKGRFDTMRVVRFGGAISEVGETETAWSGRNAKWDIEVGGHWADPNLNEKYTQWGRDYWKALTPYCAERIYVNELMDEDQAFVKTSYGQNYKRLEDLKNKYDPKNLLSLNANIKPRV</sequence>
<dbReference type="Gene3D" id="3.30.43.10">
    <property type="entry name" value="Uridine Diphospho-n-acetylenolpyruvylglucosamine Reductase, domain 2"/>
    <property type="match status" value="1"/>
</dbReference>
<keyword evidence="4" id="KW-0274">FAD</keyword>
<evidence type="ECO:0000256" key="5">
    <source>
        <dbReference type="ARBA" id="ARBA00023002"/>
    </source>
</evidence>
<dbReference type="PANTHER" id="PTHR42973">
    <property type="entry name" value="BINDING OXIDOREDUCTASE, PUTATIVE (AFU_ORTHOLOGUE AFUA_1G17690)-RELATED"/>
    <property type="match status" value="1"/>
</dbReference>
<evidence type="ECO:0000256" key="3">
    <source>
        <dbReference type="ARBA" id="ARBA00022630"/>
    </source>
</evidence>
<evidence type="ECO:0000256" key="2">
    <source>
        <dbReference type="ARBA" id="ARBA00005466"/>
    </source>
</evidence>
<reference evidence="7" key="1">
    <citation type="submission" date="2018-05" db="EMBL/GenBank/DDBJ databases">
        <authorList>
            <person name="Lanie J.A."/>
            <person name="Ng W.-L."/>
            <person name="Kazmierczak K.M."/>
            <person name="Andrzejewski T.M."/>
            <person name="Davidsen T.M."/>
            <person name="Wayne K.J."/>
            <person name="Tettelin H."/>
            <person name="Glass J.I."/>
            <person name="Rusch D."/>
            <person name="Podicherti R."/>
            <person name="Tsui H.-C.T."/>
            <person name="Winkler M.E."/>
        </authorList>
    </citation>
    <scope>NUCLEOTIDE SEQUENCE</scope>
</reference>
<dbReference type="InterPro" id="IPR016166">
    <property type="entry name" value="FAD-bd_PCMH"/>
</dbReference>
<dbReference type="Pfam" id="PF01565">
    <property type="entry name" value="FAD_binding_4"/>
    <property type="match status" value="1"/>
</dbReference>
<dbReference type="InterPro" id="IPR050416">
    <property type="entry name" value="FAD-linked_Oxidoreductase"/>
</dbReference>
<comment type="similarity">
    <text evidence="2">Belongs to the oxygen-dependent FAD-linked oxidoreductase family.</text>
</comment>
<dbReference type="InterPro" id="IPR036318">
    <property type="entry name" value="FAD-bd_PCMH-like_sf"/>
</dbReference>
<dbReference type="InterPro" id="IPR016167">
    <property type="entry name" value="FAD-bd_PCMH_sub1"/>
</dbReference>
<comment type="cofactor">
    <cofactor evidence="1">
        <name>FAD</name>
        <dbReference type="ChEBI" id="CHEBI:57692"/>
    </cofactor>
</comment>
<dbReference type="Gene3D" id="3.30.465.10">
    <property type="match status" value="1"/>
</dbReference>
<keyword evidence="3" id="KW-0285">Flavoprotein</keyword>
<evidence type="ECO:0000259" key="6">
    <source>
        <dbReference type="PROSITE" id="PS51387"/>
    </source>
</evidence>
<dbReference type="PROSITE" id="PS00862">
    <property type="entry name" value="OX2_COVAL_FAD"/>
    <property type="match status" value="1"/>
</dbReference>
<dbReference type="PROSITE" id="PS51387">
    <property type="entry name" value="FAD_PCMH"/>
    <property type="match status" value="1"/>
</dbReference>
<dbReference type="Pfam" id="PF08031">
    <property type="entry name" value="BBE"/>
    <property type="match status" value="1"/>
</dbReference>
<accession>A0A382FF77</accession>
<protein>
    <recommendedName>
        <fullName evidence="6">FAD-binding PCMH-type domain-containing protein</fullName>
    </recommendedName>
</protein>
<dbReference type="InterPro" id="IPR016169">
    <property type="entry name" value="FAD-bd_PCMH_sub2"/>
</dbReference>
<feature type="domain" description="FAD-binding PCMH-type" evidence="6">
    <location>
        <begin position="76"/>
        <end position="246"/>
    </location>
</feature>
<dbReference type="EMBL" id="UINC01049474">
    <property type="protein sequence ID" value="SVB61309.1"/>
    <property type="molecule type" value="Genomic_DNA"/>
</dbReference>
<dbReference type="InterPro" id="IPR012951">
    <property type="entry name" value="BBE"/>
</dbReference>
<dbReference type="Gene3D" id="3.40.462.20">
    <property type="match status" value="1"/>
</dbReference>
<proteinExistence type="inferred from homology"/>
<dbReference type="AlphaFoldDB" id="A0A382FF77"/>
<evidence type="ECO:0000256" key="1">
    <source>
        <dbReference type="ARBA" id="ARBA00001974"/>
    </source>
</evidence>
<dbReference type="SUPFAM" id="SSF56176">
    <property type="entry name" value="FAD-binding/transporter-associated domain-like"/>
    <property type="match status" value="1"/>
</dbReference>
<name>A0A382FF77_9ZZZZ</name>
<organism evidence="7">
    <name type="scientific">marine metagenome</name>
    <dbReference type="NCBI Taxonomy" id="408172"/>
    <lineage>
        <taxon>unclassified sequences</taxon>
        <taxon>metagenomes</taxon>
        <taxon>ecological metagenomes</taxon>
    </lineage>
</organism>
<dbReference type="InterPro" id="IPR006094">
    <property type="entry name" value="Oxid_FAD_bind_N"/>
</dbReference>
<dbReference type="InterPro" id="IPR006093">
    <property type="entry name" value="Oxy_OxRdtase_FAD_BS"/>
</dbReference>